<dbReference type="PROSITE" id="PS51352">
    <property type="entry name" value="THIOREDOXIN_2"/>
    <property type="match status" value="1"/>
</dbReference>
<evidence type="ECO:0000256" key="1">
    <source>
        <dbReference type="ARBA" id="ARBA00001182"/>
    </source>
</evidence>
<proteinExistence type="predicted"/>
<accession>A0A6G1GIG8</accession>
<dbReference type="EMBL" id="ML977233">
    <property type="protein sequence ID" value="KAF1980652.1"/>
    <property type="molecule type" value="Genomic_DNA"/>
</dbReference>
<dbReference type="Pfam" id="PF24541">
    <property type="entry name" value="Thioredox_PDIA6_C"/>
    <property type="match status" value="1"/>
</dbReference>
<dbReference type="EC" id="5.3.4.1" evidence="3"/>
<gene>
    <name evidence="10" type="ORF">K402DRAFT_468108</name>
</gene>
<evidence type="ECO:0000259" key="9">
    <source>
        <dbReference type="PROSITE" id="PS51352"/>
    </source>
</evidence>
<keyword evidence="6" id="KW-0676">Redox-active center</keyword>
<feature type="domain" description="Thioredoxin" evidence="9">
    <location>
        <begin position="5"/>
        <end position="144"/>
    </location>
</feature>
<dbReference type="InterPro" id="IPR013766">
    <property type="entry name" value="Thioredoxin_domain"/>
</dbReference>
<dbReference type="Pfam" id="PF00085">
    <property type="entry name" value="Thioredoxin"/>
    <property type="match status" value="1"/>
</dbReference>
<feature type="compositionally biased region" description="Basic and acidic residues" evidence="7">
    <location>
        <begin position="258"/>
        <end position="271"/>
    </location>
</feature>
<feature type="region of interest" description="Disordered" evidence="7">
    <location>
        <begin position="242"/>
        <end position="296"/>
    </location>
</feature>
<name>A0A6G1GIG8_9PEZI</name>
<dbReference type="Gene3D" id="3.40.30.10">
    <property type="entry name" value="Glutaredoxin"/>
    <property type="match status" value="2"/>
</dbReference>
<dbReference type="PANTHER" id="PTHR45815">
    <property type="entry name" value="PROTEIN DISULFIDE-ISOMERASE A6"/>
    <property type="match status" value="1"/>
</dbReference>
<protein>
    <recommendedName>
        <fullName evidence="3">protein disulfide-isomerase</fullName>
        <ecNumber evidence="3">5.3.4.1</ecNumber>
    </recommendedName>
</protein>
<dbReference type="OrthoDB" id="10264505at2759"/>
<dbReference type="PROSITE" id="PS00194">
    <property type="entry name" value="THIOREDOXIN_1"/>
    <property type="match status" value="1"/>
</dbReference>
<evidence type="ECO:0000256" key="7">
    <source>
        <dbReference type="SAM" id="MobiDB-lite"/>
    </source>
</evidence>
<dbReference type="GO" id="GO:0005788">
    <property type="term" value="C:endoplasmic reticulum lumen"/>
    <property type="evidence" value="ECO:0007669"/>
    <property type="project" value="UniProtKB-SubCell"/>
</dbReference>
<dbReference type="PRINTS" id="PR00421">
    <property type="entry name" value="THIOREDOXIN"/>
</dbReference>
<keyword evidence="11" id="KW-1185">Reference proteome</keyword>
<dbReference type="AlphaFoldDB" id="A0A6G1GIG8"/>
<dbReference type="PANTHER" id="PTHR45815:SF3">
    <property type="entry name" value="PROTEIN DISULFIDE-ISOMERASE A6"/>
    <property type="match status" value="1"/>
</dbReference>
<feature type="signal peptide" evidence="8">
    <location>
        <begin position="1"/>
        <end position="23"/>
    </location>
</feature>
<comment type="catalytic activity">
    <reaction evidence="1">
        <text>Catalyzes the rearrangement of -S-S- bonds in proteins.</text>
        <dbReference type="EC" id="5.3.4.1"/>
    </reaction>
</comment>
<dbReference type="CDD" id="cd03002">
    <property type="entry name" value="PDI_a_MPD1_like"/>
    <property type="match status" value="1"/>
</dbReference>
<evidence type="ECO:0000313" key="10">
    <source>
        <dbReference type="EMBL" id="KAF1980652.1"/>
    </source>
</evidence>
<comment type="subcellular location">
    <subcellularLocation>
        <location evidence="2">Endoplasmic reticulum lumen</location>
    </subcellularLocation>
</comment>
<dbReference type="InterPro" id="IPR036249">
    <property type="entry name" value="Thioredoxin-like_sf"/>
</dbReference>
<dbReference type="GO" id="GO:0034976">
    <property type="term" value="P:response to endoplasmic reticulum stress"/>
    <property type="evidence" value="ECO:0007669"/>
    <property type="project" value="TreeGrafter"/>
</dbReference>
<organism evidence="10 11">
    <name type="scientific">Aulographum hederae CBS 113979</name>
    <dbReference type="NCBI Taxonomy" id="1176131"/>
    <lineage>
        <taxon>Eukaryota</taxon>
        <taxon>Fungi</taxon>
        <taxon>Dikarya</taxon>
        <taxon>Ascomycota</taxon>
        <taxon>Pezizomycotina</taxon>
        <taxon>Dothideomycetes</taxon>
        <taxon>Pleosporomycetidae</taxon>
        <taxon>Aulographales</taxon>
        <taxon>Aulographaceae</taxon>
    </lineage>
</organism>
<evidence type="ECO:0000256" key="5">
    <source>
        <dbReference type="ARBA" id="ARBA00023235"/>
    </source>
</evidence>
<reference evidence="10" key="1">
    <citation type="journal article" date="2020" name="Stud. Mycol.">
        <title>101 Dothideomycetes genomes: a test case for predicting lifestyles and emergence of pathogens.</title>
        <authorList>
            <person name="Haridas S."/>
            <person name="Albert R."/>
            <person name="Binder M."/>
            <person name="Bloem J."/>
            <person name="Labutti K."/>
            <person name="Salamov A."/>
            <person name="Andreopoulos B."/>
            <person name="Baker S."/>
            <person name="Barry K."/>
            <person name="Bills G."/>
            <person name="Bluhm B."/>
            <person name="Cannon C."/>
            <person name="Castanera R."/>
            <person name="Culley D."/>
            <person name="Daum C."/>
            <person name="Ezra D."/>
            <person name="Gonzalez J."/>
            <person name="Henrissat B."/>
            <person name="Kuo A."/>
            <person name="Liang C."/>
            <person name="Lipzen A."/>
            <person name="Lutzoni F."/>
            <person name="Magnuson J."/>
            <person name="Mondo S."/>
            <person name="Nolan M."/>
            <person name="Ohm R."/>
            <person name="Pangilinan J."/>
            <person name="Park H.-J."/>
            <person name="Ramirez L."/>
            <person name="Alfaro M."/>
            <person name="Sun H."/>
            <person name="Tritt A."/>
            <person name="Yoshinaga Y."/>
            <person name="Zwiers L.-H."/>
            <person name="Turgeon B."/>
            <person name="Goodwin S."/>
            <person name="Spatafora J."/>
            <person name="Crous P."/>
            <person name="Grigoriev I."/>
        </authorList>
    </citation>
    <scope>NUCLEOTIDE SEQUENCE</scope>
    <source>
        <strain evidence="10">CBS 113979</strain>
    </source>
</reference>
<dbReference type="SUPFAM" id="SSF52833">
    <property type="entry name" value="Thioredoxin-like"/>
    <property type="match status" value="2"/>
</dbReference>
<evidence type="ECO:0000256" key="3">
    <source>
        <dbReference type="ARBA" id="ARBA00012723"/>
    </source>
</evidence>
<keyword evidence="4" id="KW-1015">Disulfide bond</keyword>
<feature type="chain" id="PRO_5026277050" description="protein disulfide-isomerase" evidence="8">
    <location>
        <begin position="24"/>
        <end position="503"/>
    </location>
</feature>
<evidence type="ECO:0000256" key="8">
    <source>
        <dbReference type="SAM" id="SignalP"/>
    </source>
</evidence>
<evidence type="ECO:0000256" key="2">
    <source>
        <dbReference type="ARBA" id="ARBA00004319"/>
    </source>
</evidence>
<dbReference type="GO" id="GO:0015035">
    <property type="term" value="F:protein-disulfide reductase activity"/>
    <property type="evidence" value="ECO:0007669"/>
    <property type="project" value="TreeGrafter"/>
</dbReference>
<keyword evidence="8" id="KW-0732">Signal</keyword>
<dbReference type="GO" id="GO:0003756">
    <property type="term" value="F:protein disulfide isomerase activity"/>
    <property type="evidence" value="ECO:0007669"/>
    <property type="project" value="UniProtKB-EC"/>
</dbReference>
<dbReference type="InterPro" id="IPR057305">
    <property type="entry name" value="Thioredox_PDIA6_C"/>
</dbReference>
<keyword evidence="5" id="KW-0413">Isomerase</keyword>
<sequence>MVNTAALVAAAASVLLSVPGVDAAIYTKNSPVLQVDGKSYDRLIARSNHTSIVEFYAPWCGHCQNLKPAYEKAARNLAGLAKVAAINCDDEMNKPFCGRMGVQGFPTLKIVKPGKKPGSPFVDDYQGARTAKAIVEAVVDKIPNHVKRVQDKILDEWLSDNNGTAKAILFTDKSPVSALLRSLAIDYLGSITFGQVRKSEEKAVETFGITKYPTLVVLPGGDKDGLVYDGEMKKEGMNKFLSQIASPNPDPAPQQAKPKKDSKKDAKKDAKASSSFSKASASHEKAEGSSAAARGTAISLEDEPTASPDPNVVDEDTPTPIPIPKTPELPSLATADALKKECLHTKSQTCVLALLPPPPAEGQVDEAASTALKSLLEVKSKHAGRKLFPFYSVPASNDFASNLRTSLSLKGADALEIIVLNGKRGWYKHYTGTSFAQAPVEDWIDAVRMGEGKKASLPEGFLEELPAEEPRKEPFVFHVQDEQGNDVGGDDLKIEVEEVHDEL</sequence>
<evidence type="ECO:0000256" key="4">
    <source>
        <dbReference type="ARBA" id="ARBA00023157"/>
    </source>
</evidence>
<dbReference type="InterPro" id="IPR017937">
    <property type="entry name" value="Thioredoxin_CS"/>
</dbReference>
<evidence type="ECO:0000256" key="6">
    <source>
        <dbReference type="ARBA" id="ARBA00023284"/>
    </source>
</evidence>
<dbReference type="Proteomes" id="UP000800041">
    <property type="component" value="Unassembled WGS sequence"/>
</dbReference>
<evidence type="ECO:0000313" key="11">
    <source>
        <dbReference type="Proteomes" id="UP000800041"/>
    </source>
</evidence>